<dbReference type="OrthoDB" id="4290505at2"/>
<protein>
    <submittedName>
        <fullName evidence="1">Uncharacterized protein</fullName>
    </submittedName>
</protein>
<reference evidence="1 2" key="1">
    <citation type="submission" date="2019-09" db="EMBL/GenBank/DDBJ databases">
        <title>Report of infection by Mycobacterium simiae a patient suffering from pulmonary tuberculosis.</title>
        <authorList>
            <person name="Mohanty P.S."/>
            <person name="Bansal A.K."/>
            <person name="Singh H."/>
            <person name="Sharma S."/>
            <person name="Patil S.A."/>
            <person name="Upadhaya P."/>
            <person name="Singh P.K."/>
            <person name="Kumar D."/>
            <person name="Kumar S."/>
            <person name="Singh R.K."/>
            <person name="Chaudhary B."/>
        </authorList>
    </citation>
    <scope>NUCLEOTIDE SEQUENCE [LARGE SCALE GENOMIC DNA]</scope>
    <source>
        <strain evidence="1 2">JAL-560-SIM</strain>
    </source>
</reference>
<accession>A0A5B1BFT4</accession>
<gene>
    <name evidence="1" type="ORF">F0Q45_23445</name>
</gene>
<dbReference type="RefSeq" id="WP_149656181.1">
    <property type="nucleotide sequence ID" value="NZ_VTZN01000228.1"/>
</dbReference>
<proteinExistence type="predicted"/>
<organism evidence="1 2">
    <name type="scientific">Mycobacterium simiae</name>
    <name type="common">Mycobacterium habana</name>
    <dbReference type="NCBI Taxonomy" id="1784"/>
    <lineage>
        <taxon>Bacteria</taxon>
        <taxon>Bacillati</taxon>
        <taxon>Actinomycetota</taxon>
        <taxon>Actinomycetes</taxon>
        <taxon>Mycobacteriales</taxon>
        <taxon>Mycobacteriaceae</taxon>
        <taxon>Mycobacterium</taxon>
        <taxon>Mycobacterium simiae complex</taxon>
    </lineage>
</organism>
<dbReference type="AlphaFoldDB" id="A0A5B1BFT4"/>
<dbReference type="Proteomes" id="UP000324701">
    <property type="component" value="Unassembled WGS sequence"/>
</dbReference>
<name>A0A5B1BFT4_MYCSI</name>
<keyword evidence="2" id="KW-1185">Reference proteome</keyword>
<dbReference type="EMBL" id="VTZN01000228">
    <property type="protein sequence ID" value="KAA1246253.1"/>
    <property type="molecule type" value="Genomic_DNA"/>
</dbReference>
<comment type="caution">
    <text evidence="1">The sequence shown here is derived from an EMBL/GenBank/DDBJ whole genome shotgun (WGS) entry which is preliminary data.</text>
</comment>
<evidence type="ECO:0000313" key="2">
    <source>
        <dbReference type="Proteomes" id="UP000324701"/>
    </source>
</evidence>
<sequence length="219" mass="23945">MLSRRALEFAAEISSHDWSDAPYRLDRAGHQRRTDSRSRNSDQKPLNTEETYHVLTNVVWVVAQVLQYEDPNFDVYEFAVACGVPRSITHRTNGSRSGVLSNGLRWVDSEAKVAKPPGATLWRVQLQCEVANLVVFKRLLAQAVGLDPAMAPEIDSVGGTMRTVTVAVRAWDEFAAGERAVAAVSTASLEIANGTPAIVLAMEEITSVENLGARSAQRP</sequence>
<evidence type="ECO:0000313" key="1">
    <source>
        <dbReference type="EMBL" id="KAA1246253.1"/>
    </source>
</evidence>